<reference evidence="3" key="2">
    <citation type="submission" date="2020-09" db="EMBL/GenBank/DDBJ databases">
        <authorList>
            <person name="Sun Q."/>
            <person name="Ohkuma M."/>
        </authorList>
    </citation>
    <scope>NUCLEOTIDE SEQUENCE</scope>
    <source>
        <strain evidence="3">JCM 4059</strain>
    </source>
</reference>
<dbReference type="AlphaFoldDB" id="A0A919EF26"/>
<dbReference type="InterPro" id="IPR006016">
    <property type="entry name" value="UspA"/>
</dbReference>
<dbReference type="InterPro" id="IPR006015">
    <property type="entry name" value="Universal_stress_UspA"/>
</dbReference>
<dbReference type="Pfam" id="PF00582">
    <property type="entry name" value="Usp"/>
    <property type="match status" value="2"/>
</dbReference>
<proteinExistence type="inferred from homology"/>
<dbReference type="InterPro" id="IPR014729">
    <property type="entry name" value="Rossmann-like_a/b/a_fold"/>
</dbReference>
<dbReference type="Proteomes" id="UP000638313">
    <property type="component" value="Unassembled WGS sequence"/>
</dbReference>
<reference evidence="3" key="1">
    <citation type="journal article" date="2014" name="Int. J. Syst. Evol. Microbiol.">
        <title>Complete genome sequence of Corynebacterium casei LMG S-19264T (=DSM 44701T), isolated from a smear-ripened cheese.</title>
        <authorList>
            <consortium name="US DOE Joint Genome Institute (JGI-PGF)"/>
            <person name="Walter F."/>
            <person name="Albersmeier A."/>
            <person name="Kalinowski J."/>
            <person name="Ruckert C."/>
        </authorList>
    </citation>
    <scope>NUCLEOTIDE SEQUENCE</scope>
    <source>
        <strain evidence="3">JCM 4059</strain>
    </source>
</reference>
<sequence length="292" mass="30775">MTMDPPAAPLTAGLDGSPASLAAAHWAAAEARRRGLGLRLLHAWVLHVPAPAGTPPEKDRDHWARRILDAARTEVLDRFPGLEVTGDLVAEEPADALLAAAGRSTALVLGSRGLDRLQSFFLGDTGLHVAGRGECPVVLVRSDTPSDDRTGGGCVVAGISLDRPCPGLLDFAFATAAARGVPLRLVHGSPLPVQAYAPWGVDPDIAREIADDADRELTELLRRRRQLHPGVDVAHVVRPESPAKAVVHAAEDAALVVVGRRRHRPALVPRLGAVAQACIHHAPCPVAVVPHD</sequence>
<keyword evidence="4" id="KW-1185">Reference proteome</keyword>
<gene>
    <name evidence="3" type="ORF">GCM10010218_46250</name>
</gene>
<protein>
    <submittedName>
        <fullName evidence="3">Universal stress protein</fullName>
    </submittedName>
</protein>
<feature type="domain" description="UspA" evidence="2">
    <location>
        <begin position="156"/>
        <end position="290"/>
    </location>
</feature>
<feature type="domain" description="UspA" evidence="2">
    <location>
        <begin position="12"/>
        <end position="141"/>
    </location>
</feature>
<name>A0A919EF26_9ACTN</name>
<dbReference type="PANTHER" id="PTHR46268">
    <property type="entry name" value="STRESS RESPONSE PROTEIN NHAX"/>
    <property type="match status" value="1"/>
</dbReference>
<evidence type="ECO:0000259" key="2">
    <source>
        <dbReference type="Pfam" id="PF00582"/>
    </source>
</evidence>
<evidence type="ECO:0000313" key="4">
    <source>
        <dbReference type="Proteomes" id="UP000638313"/>
    </source>
</evidence>
<accession>A0A919EF26</accession>
<dbReference type="Gene3D" id="3.40.50.620">
    <property type="entry name" value="HUPs"/>
    <property type="match status" value="2"/>
</dbReference>
<dbReference type="PANTHER" id="PTHR46268:SF6">
    <property type="entry name" value="UNIVERSAL STRESS PROTEIN UP12"/>
    <property type="match status" value="1"/>
</dbReference>
<comment type="similarity">
    <text evidence="1">Belongs to the universal stress protein A family.</text>
</comment>
<evidence type="ECO:0000256" key="1">
    <source>
        <dbReference type="ARBA" id="ARBA00008791"/>
    </source>
</evidence>
<evidence type="ECO:0000313" key="3">
    <source>
        <dbReference type="EMBL" id="GHF59473.1"/>
    </source>
</evidence>
<dbReference type="SUPFAM" id="SSF52402">
    <property type="entry name" value="Adenine nucleotide alpha hydrolases-like"/>
    <property type="match status" value="2"/>
</dbReference>
<comment type="caution">
    <text evidence="3">The sequence shown here is derived from an EMBL/GenBank/DDBJ whole genome shotgun (WGS) entry which is preliminary data.</text>
</comment>
<dbReference type="PRINTS" id="PR01438">
    <property type="entry name" value="UNVRSLSTRESS"/>
</dbReference>
<organism evidence="3 4">
    <name type="scientific">Streptomyces mashuensis</name>
    <dbReference type="NCBI Taxonomy" id="33904"/>
    <lineage>
        <taxon>Bacteria</taxon>
        <taxon>Bacillati</taxon>
        <taxon>Actinomycetota</taxon>
        <taxon>Actinomycetes</taxon>
        <taxon>Kitasatosporales</taxon>
        <taxon>Streptomycetaceae</taxon>
        <taxon>Streptomyces</taxon>
    </lineage>
</organism>
<dbReference type="EMBL" id="BNBD01000010">
    <property type="protein sequence ID" value="GHF59473.1"/>
    <property type="molecule type" value="Genomic_DNA"/>
</dbReference>